<feature type="compositionally biased region" description="Basic and acidic residues" evidence="1">
    <location>
        <begin position="32"/>
        <end position="42"/>
    </location>
</feature>
<gene>
    <name evidence="3" type="ORF">Gohar_025167</name>
</gene>
<proteinExistence type="predicted"/>
<feature type="region of interest" description="Disordered" evidence="1">
    <location>
        <begin position="31"/>
        <end position="80"/>
    </location>
</feature>
<name>A0A7J9HI66_9ROSI</name>
<dbReference type="AlphaFoldDB" id="A0A7J9HI66"/>
<evidence type="ECO:0000313" key="4">
    <source>
        <dbReference type="Proteomes" id="UP000593560"/>
    </source>
</evidence>
<feature type="compositionally biased region" description="Low complexity" evidence="1">
    <location>
        <begin position="57"/>
        <end position="67"/>
    </location>
</feature>
<reference evidence="3 4" key="1">
    <citation type="journal article" date="2019" name="Genome Biol. Evol.">
        <title>Insights into the evolution of the New World diploid cottons (Gossypium, subgenus Houzingenia) based on genome sequencing.</title>
        <authorList>
            <person name="Grover C.E."/>
            <person name="Arick M.A. 2nd"/>
            <person name="Thrash A."/>
            <person name="Conover J.L."/>
            <person name="Sanders W.S."/>
            <person name="Peterson D.G."/>
            <person name="Frelichowski J.E."/>
            <person name="Scheffler J.A."/>
            <person name="Scheffler B.E."/>
            <person name="Wendel J.F."/>
        </authorList>
    </citation>
    <scope>NUCLEOTIDE SEQUENCE [LARGE SCALE GENOMIC DNA]</scope>
    <source>
        <strain evidence="3">0</strain>
        <tissue evidence="3">Leaf</tissue>
    </source>
</reference>
<feature type="non-terminal residue" evidence="3">
    <location>
        <position position="80"/>
    </location>
</feature>
<protein>
    <recommendedName>
        <fullName evidence="2">AIR12 DOMON domain-containing protein</fullName>
    </recommendedName>
</protein>
<dbReference type="OrthoDB" id="1720670at2759"/>
<dbReference type="Pfam" id="PF04526">
    <property type="entry name" value="DUF568"/>
    <property type="match status" value="1"/>
</dbReference>
<comment type="caution">
    <text evidence="3">The sequence shown here is derived from an EMBL/GenBank/DDBJ whole genome shotgun (WGS) entry which is preliminary data.</text>
</comment>
<keyword evidence="4" id="KW-1185">Reference proteome</keyword>
<evidence type="ECO:0000313" key="3">
    <source>
        <dbReference type="EMBL" id="MBA0809521.1"/>
    </source>
</evidence>
<evidence type="ECO:0000259" key="2">
    <source>
        <dbReference type="Pfam" id="PF04526"/>
    </source>
</evidence>
<dbReference type="Proteomes" id="UP000593560">
    <property type="component" value="Unassembled WGS sequence"/>
</dbReference>
<accession>A0A7J9HI66</accession>
<evidence type="ECO:0000256" key="1">
    <source>
        <dbReference type="SAM" id="MobiDB-lite"/>
    </source>
</evidence>
<dbReference type="InterPro" id="IPR045265">
    <property type="entry name" value="AIR12_DOMON"/>
</dbReference>
<sequence length="80" mass="8686">MMHGKMVIYGSLKVSTSVEKVNQVWQVGPRVTNDHPMKHELMKGNLGSSGELKSIDKVSSTSASSISLAPADNDMGRGWR</sequence>
<dbReference type="EMBL" id="JABFAD010000009">
    <property type="protein sequence ID" value="MBA0809521.1"/>
    <property type="molecule type" value="Genomic_DNA"/>
</dbReference>
<organism evidence="3 4">
    <name type="scientific">Gossypium harknessii</name>
    <dbReference type="NCBI Taxonomy" id="34285"/>
    <lineage>
        <taxon>Eukaryota</taxon>
        <taxon>Viridiplantae</taxon>
        <taxon>Streptophyta</taxon>
        <taxon>Embryophyta</taxon>
        <taxon>Tracheophyta</taxon>
        <taxon>Spermatophyta</taxon>
        <taxon>Magnoliopsida</taxon>
        <taxon>eudicotyledons</taxon>
        <taxon>Gunneridae</taxon>
        <taxon>Pentapetalae</taxon>
        <taxon>rosids</taxon>
        <taxon>malvids</taxon>
        <taxon>Malvales</taxon>
        <taxon>Malvaceae</taxon>
        <taxon>Malvoideae</taxon>
        <taxon>Gossypium</taxon>
    </lineage>
</organism>
<feature type="domain" description="AIR12 DOMON" evidence="2">
    <location>
        <begin position="3"/>
        <end position="52"/>
    </location>
</feature>